<accession>A0A1D9MI43</accession>
<evidence type="ECO:0000313" key="2">
    <source>
        <dbReference type="EMBL" id="AOZ71991.1"/>
    </source>
</evidence>
<dbReference type="Pfam" id="PF01842">
    <property type="entry name" value="ACT"/>
    <property type="match status" value="1"/>
</dbReference>
<protein>
    <recommendedName>
        <fullName evidence="1">ACT domain-containing protein</fullName>
    </recommendedName>
</protein>
<sequence length="145" mass="15924">MNSEYLIVHHSLLPEFCHKIVEINQKLHSGEFENISAATKATGISRSTYYKYKDRIFTPAKGQTERKAALSLNVRHQPGNLSRVLNLLGEHQISVLTISQSLPIAEVAAVLMTVDVSSADAPLETVLADLAQQPGVHQPQLLSVE</sequence>
<dbReference type="Proteomes" id="UP000176288">
    <property type="component" value="Chromosome"/>
</dbReference>
<dbReference type="InterPro" id="IPR045865">
    <property type="entry name" value="ACT-like_dom_sf"/>
</dbReference>
<feature type="domain" description="ACT" evidence="1">
    <location>
        <begin position="69"/>
        <end position="144"/>
    </location>
</feature>
<dbReference type="InterPro" id="IPR002912">
    <property type="entry name" value="ACT_dom"/>
</dbReference>
<dbReference type="OrthoDB" id="9788773at2"/>
<evidence type="ECO:0000259" key="1">
    <source>
        <dbReference type="PROSITE" id="PS51671"/>
    </source>
</evidence>
<proteinExistence type="predicted"/>
<name>A0A1D9MI43_9ACTO</name>
<dbReference type="PROSITE" id="PS51671">
    <property type="entry name" value="ACT"/>
    <property type="match status" value="1"/>
</dbReference>
<reference evidence="2 3" key="1">
    <citation type="submission" date="2016-10" db="EMBL/GenBank/DDBJ databases">
        <title>Actinomyces aegypiusis sp. nov., isolated from the Aegypius monachus in Qinghai Tibet Plateau China.</title>
        <authorList>
            <person name="Wang Y."/>
        </authorList>
    </citation>
    <scope>NUCLEOTIDE SEQUENCE [LARGE SCALE GENOMIC DNA]</scope>
    <source>
        <strain evidence="2 3">VUL4_3</strain>
    </source>
</reference>
<gene>
    <name evidence="2" type="ORF">BK816_00680</name>
</gene>
<dbReference type="AlphaFoldDB" id="A0A1D9MI43"/>
<dbReference type="KEGG" id="avu:BK816_00680"/>
<dbReference type="SUPFAM" id="SSF55021">
    <property type="entry name" value="ACT-like"/>
    <property type="match status" value="1"/>
</dbReference>
<dbReference type="Gene3D" id="3.30.70.260">
    <property type="match status" value="1"/>
</dbReference>
<dbReference type="EMBL" id="CP017812">
    <property type="protein sequence ID" value="AOZ71991.1"/>
    <property type="molecule type" value="Genomic_DNA"/>
</dbReference>
<dbReference type="STRING" id="1912795.BK816_00680"/>
<dbReference type="NCBIfam" id="NF003361">
    <property type="entry name" value="PRK04435.1"/>
    <property type="match status" value="1"/>
</dbReference>
<dbReference type="RefSeq" id="WP_071163457.1">
    <property type="nucleotide sequence ID" value="NZ_CP017812.1"/>
</dbReference>
<organism evidence="2 3">
    <name type="scientific">Boudabousia tangfeifanii</name>
    <dbReference type="NCBI Taxonomy" id="1912795"/>
    <lineage>
        <taxon>Bacteria</taxon>
        <taxon>Bacillati</taxon>
        <taxon>Actinomycetota</taxon>
        <taxon>Actinomycetes</taxon>
        <taxon>Actinomycetales</taxon>
        <taxon>Actinomycetaceae</taxon>
        <taxon>Boudabousia</taxon>
    </lineage>
</organism>
<keyword evidence="3" id="KW-1185">Reference proteome</keyword>
<evidence type="ECO:0000313" key="3">
    <source>
        <dbReference type="Proteomes" id="UP000176288"/>
    </source>
</evidence>